<reference evidence="3" key="1">
    <citation type="submission" date="2016-11" db="UniProtKB">
        <authorList>
            <consortium name="WormBaseParasite"/>
        </authorList>
    </citation>
    <scope>IDENTIFICATION</scope>
</reference>
<proteinExistence type="predicted"/>
<dbReference type="Proteomes" id="UP000095280">
    <property type="component" value="Unplaced"/>
</dbReference>
<feature type="coiled-coil region" evidence="1">
    <location>
        <begin position="269"/>
        <end position="296"/>
    </location>
</feature>
<dbReference type="AlphaFoldDB" id="A0A1I8FLN9"/>
<keyword evidence="1" id="KW-0175">Coiled coil</keyword>
<dbReference type="WBParaSite" id="maker-unitig_40062-snap-gene-0.2-mRNA-1">
    <property type="protein sequence ID" value="maker-unitig_40062-snap-gene-0.2-mRNA-1"/>
    <property type="gene ID" value="maker-unitig_40062-snap-gene-0.2"/>
</dbReference>
<accession>A0A1I8FLN9</accession>
<organism evidence="2 3">
    <name type="scientific">Macrostomum lignano</name>
    <dbReference type="NCBI Taxonomy" id="282301"/>
    <lineage>
        <taxon>Eukaryota</taxon>
        <taxon>Metazoa</taxon>
        <taxon>Spiralia</taxon>
        <taxon>Lophotrochozoa</taxon>
        <taxon>Platyhelminthes</taxon>
        <taxon>Rhabditophora</taxon>
        <taxon>Macrostomorpha</taxon>
        <taxon>Macrostomida</taxon>
        <taxon>Macrostomidae</taxon>
        <taxon>Macrostomum</taxon>
    </lineage>
</organism>
<evidence type="ECO:0000256" key="1">
    <source>
        <dbReference type="SAM" id="Coils"/>
    </source>
</evidence>
<evidence type="ECO:0000313" key="2">
    <source>
        <dbReference type="Proteomes" id="UP000095280"/>
    </source>
</evidence>
<evidence type="ECO:0000313" key="3">
    <source>
        <dbReference type="WBParaSite" id="maker-unitig_40062-snap-gene-0.2-mRNA-1"/>
    </source>
</evidence>
<keyword evidence="2" id="KW-1185">Reference proteome</keyword>
<name>A0A1I8FLN9_9PLAT</name>
<sequence>TRLLISRSSHWFFIISSTRRELLELGFGHQFGHRVLRSIGSPRLLLSRLVAGQLRESRLRCCGRDMTDWLGAGFDSPVMFGPVHPSEIPPEVCYANCPRIYPRPEADNSGDDGAGIAVPEEYNNEAGRRIYSERDKPCYVVFRFNRSHCRALRNFIISNSSKLEVMTGMYCGISTKVFNINSNTLEPNASIGVLRFKTTHSAYRFVMSENRMNRQEFLGGRFDIWNLTLCAEDQSIIPNPANPDKMVNHMNVLHFMHVRKVALLPDDLAEQSLEAREKAEADAAAAQKELEESLHTVEGFNGRVVVKTSAMARLRGLPMADRTNEPQKLVYVTQWRGVYYFWQWFEGEHGRRFINLMKDFSGSNYESLLLTLCLDFHDLM</sequence>
<protein>
    <submittedName>
        <fullName evidence="3">PH domain-containing protein</fullName>
    </submittedName>
</protein>